<gene>
    <name evidence="2" type="ORF">TorRG33x02_320620</name>
</gene>
<name>A0A2P5BHN8_TREOI</name>
<keyword evidence="3" id="KW-1185">Reference proteome</keyword>
<reference evidence="3" key="1">
    <citation type="submission" date="2016-06" db="EMBL/GenBank/DDBJ databases">
        <title>Parallel loss of symbiosis genes in relatives of nitrogen-fixing non-legume Parasponia.</title>
        <authorList>
            <person name="Van Velzen R."/>
            <person name="Holmer R."/>
            <person name="Bu F."/>
            <person name="Rutten L."/>
            <person name="Van Zeijl A."/>
            <person name="Liu W."/>
            <person name="Santuari L."/>
            <person name="Cao Q."/>
            <person name="Sharma T."/>
            <person name="Shen D."/>
            <person name="Roswanjaya Y."/>
            <person name="Wardhani T."/>
            <person name="Kalhor M.S."/>
            <person name="Jansen J."/>
            <person name="Van den Hoogen J."/>
            <person name="Gungor B."/>
            <person name="Hartog M."/>
            <person name="Hontelez J."/>
            <person name="Verver J."/>
            <person name="Yang W.-C."/>
            <person name="Schijlen E."/>
            <person name="Repin R."/>
            <person name="Schilthuizen M."/>
            <person name="Schranz E."/>
            <person name="Heidstra R."/>
            <person name="Miyata K."/>
            <person name="Fedorova E."/>
            <person name="Kohlen W."/>
            <person name="Bisseling T."/>
            <person name="Smit S."/>
            <person name="Geurts R."/>
        </authorList>
    </citation>
    <scope>NUCLEOTIDE SEQUENCE [LARGE SCALE GENOMIC DNA]</scope>
    <source>
        <strain evidence="3">cv. RG33-2</strain>
    </source>
</reference>
<evidence type="ECO:0000313" key="3">
    <source>
        <dbReference type="Proteomes" id="UP000237000"/>
    </source>
</evidence>
<evidence type="ECO:0000256" key="1">
    <source>
        <dbReference type="SAM" id="MobiDB-lite"/>
    </source>
</evidence>
<dbReference type="InParanoid" id="A0A2P5BHN8"/>
<dbReference type="EMBL" id="JXTC01000519">
    <property type="protein sequence ID" value="PON48321.1"/>
    <property type="molecule type" value="Genomic_DNA"/>
</dbReference>
<feature type="compositionally biased region" description="Polar residues" evidence="1">
    <location>
        <begin position="1"/>
        <end position="18"/>
    </location>
</feature>
<protein>
    <submittedName>
        <fullName evidence="2">Uncharacterized protein</fullName>
    </submittedName>
</protein>
<accession>A0A2P5BHN8</accession>
<sequence>MMVTRASSSSPALKSNLKSPVKRRGNYGGPKSKEQMKYVGKKLRLDPDSEKALTPRNLKLEVFKLLTRKGFTYFRVSRAERDYRVDEVWGSLTQLKVKTKLKA</sequence>
<feature type="region of interest" description="Disordered" evidence="1">
    <location>
        <begin position="1"/>
        <end position="41"/>
    </location>
</feature>
<dbReference type="Proteomes" id="UP000237000">
    <property type="component" value="Unassembled WGS sequence"/>
</dbReference>
<proteinExistence type="predicted"/>
<comment type="caution">
    <text evidence="2">The sequence shown here is derived from an EMBL/GenBank/DDBJ whole genome shotgun (WGS) entry which is preliminary data.</text>
</comment>
<dbReference type="AlphaFoldDB" id="A0A2P5BHN8"/>
<organism evidence="2 3">
    <name type="scientific">Trema orientale</name>
    <name type="common">Charcoal tree</name>
    <name type="synonym">Celtis orientalis</name>
    <dbReference type="NCBI Taxonomy" id="63057"/>
    <lineage>
        <taxon>Eukaryota</taxon>
        <taxon>Viridiplantae</taxon>
        <taxon>Streptophyta</taxon>
        <taxon>Embryophyta</taxon>
        <taxon>Tracheophyta</taxon>
        <taxon>Spermatophyta</taxon>
        <taxon>Magnoliopsida</taxon>
        <taxon>eudicotyledons</taxon>
        <taxon>Gunneridae</taxon>
        <taxon>Pentapetalae</taxon>
        <taxon>rosids</taxon>
        <taxon>fabids</taxon>
        <taxon>Rosales</taxon>
        <taxon>Cannabaceae</taxon>
        <taxon>Trema</taxon>
    </lineage>
</organism>
<evidence type="ECO:0000313" key="2">
    <source>
        <dbReference type="EMBL" id="PON48321.1"/>
    </source>
</evidence>